<dbReference type="GO" id="GO:0030246">
    <property type="term" value="F:carbohydrate binding"/>
    <property type="evidence" value="ECO:0007669"/>
    <property type="project" value="InterPro"/>
</dbReference>
<dbReference type="InterPro" id="IPR007324">
    <property type="entry name" value="Sugar-bd_dom_put"/>
</dbReference>
<accession>K6UKW4</accession>
<dbReference type="Pfam" id="PF04545">
    <property type="entry name" value="Sigma70_r4"/>
    <property type="match status" value="1"/>
</dbReference>
<dbReference type="Proteomes" id="UP000008495">
    <property type="component" value="Unassembled WGS sequence"/>
</dbReference>
<dbReference type="InterPro" id="IPR007630">
    <property type="entry name" value="RNA_pol_sigma70_r4"/>
</dbReference>
<evidence type="ECO:0000259" key="6">
    <source>
        <dbReference type="Pfam" id="PF04545"/>
    </source>
</evidence>
<feature type="domain" description="RNA polymerase sigma-70 region 4" evidence="6">
    <location>
        <begin position="21"/>
        <end position="54"/>
    </location>
</feature>
<dbReference type="Gene3D" id="1.10.10.10">
    <property type="entry name" value="Winged helix-like DNA-binding domain superfamily/Winged helix DNA-binding domain"/>
    <property type="match status" value="1"/>
</dbReference>
<dbReference type="EMBL" id="BAGZ01000002">
    <property type="protein sequence ID" value="GAB76741.1"/>
    <property type="molecule type" value="Genomic_DNA"/>
</dbReference>
<protein>
    <recommendedName>
        <fullName evidence="9">SorC family transcriptional regulator</fullName>
    </recommendedName>
</protein>
<dbReference type="InterPro" id="IPR013324">
    <property type="entry name" value="RNA_pol_sigma_r3/r4-like"/>
</dbReference>
<evidence type="ECO:0000256" key="3">
    <source>
        <dbReference type="ARBA" id="ARBA00023125"/>
    </source>
</evidence>
<gene>
    <name evidence="7" type="ORF">AUCHE_02_01030</name>
</gene>
<dbReference type="InterPro" id="IPR036388">
    <property type="entry name" value="WH-like_DNA-bd_sf"/>
</dbReference>
<evidence type="ECO:0000256" key="4">
    <source>
        <dbReference type="ARBA" id="ARBA00023163"/>
    </source>
</evidence>
<dbReference type="SUPFAM" id="SSF88659">
    <property type="entry name" value="Sigma3 and sigma4 domains of RNA polymerase sigma factors"/>
    <property type="match status" value="1"/>
</dbReference>
<dbReference type="PANTHER" id="PTHR34294:SF1">
    <property type="entry name" value="TRANSCRIPTIONAL REGULATOR LSRR"/>
    <property type="match status" value="1"/>
</dbReference>
<dbReference type="GO" id="GO:0003677">
    <property type="term" value="F:DNA binding"/>
    <property type="evidence" value="ECO:0007669"/>
    <property type="project" value="UniProtKB-KW"/>
</dbReference>
<keyword evidence="2" id="KW-0805">Transcription regulation</keyword>
<evidence type="ECO:0008006" key="9">
    <source>
        <dbReference type="Google" id="ProtNLM"/>
    </source>
</evidence>
<name>K6UKW4_9MICO</name>
<proteinExistence type="inferred from homology"/>
<comment type="caution">
    <text evidence="7">The sequence shown here is derived from an EMBL/GenBank/DDBJ whole genome shotgun (WGS) entry which is preliminary data.</text>
</comment>
<evidence type="ECO:0000256" key="1">
    <source>
        <dbReference type="ARBA" id="ARBA00010466"/>
    </source>
</evidence>
<evidence type="ECO:0000256" key="2">
    <source>
        <dbReference type="ARBA" id="ARBA00023015"/>
    </source>
</evidence>
<dbReference type="GO" id="GO:0006352">
    <property type="term" value="P:DNA-templated transcription initiation"/>
    <property type="evidence" value="ECO:0007669"/>
    <property type="project" value="InterPro"/>
</dbReference>
<dbReference type="SUPFAM" id="SSF100950">
    <property type="entry name" value="NagB/RpiA/CoA transferase-like"/>
    <property type="match status" value="1"/>
</dbReference>
<evidence type="ECO:0000259" key="5">
    <source>
        <dbReference type="Pfam" id="PF04198"/>
    </source>
</evidence>
<sequence length="321" mass="34460">MHTWTVQEGREHLSLLAQVSRWYYLDGLSQDEIGKKVCLSRSRISRLLSEARRRKIVRFVIGHPLERAMALEESLCSRFGLRDARVAQCGEGMSPLTAVATTAAEVLVDLCRQATVLATSSGTTLSAVVEQLPHQTLHDLCVVQMIGALSKDSPVTDSPDVTRRIAERFGATYRLMPAPLLVGSPRLAQALRREESVANALALASHADVAIVGIGALDRAGISGPIFQGWLTPAECDYLAGLGAVGHISGHHFDANGRHIHATLCERVMAVPLDRLRSIDQVVAVAAGTEKARAIQGALRGGYVDLLVTDTVTAQAVLALP</sequence>
<keyword evidence="8" id="KW-1185">Reference proteome</keyword>
<comment type="similarity">
    <text evidence="1">Belongs to the SorC transcriptional regulatory family.</text>
</comment>
<dbReference type="Gene3D" id="3.40.50.1360">
    <property type="match status" value="1"/>
</dbReference>
<dbReference type="InterPro" id="IPR037171">
    <property type="entry name" value="NagB/RpiA_transferase-like"/>
</dbReference>
<keyword evidence="3" id="KW-0238">DNA-binding</keyword>
<organism evidence="7 8">
    <name type="scientific">Austwickia chelonae NBRC 105200</name>
    <dbReference type="NCBI Taxonomy" id="1184607"/>
    <lineage>
        <taxon>Bacteria</taxon>
        <taxon>Bacillati</taxon>
        <taxon>Actinomycetota</taxon>
        <taxon>Actinomycetes</taxon>
        <taxon>Micrococcales</taxon>
        <taxon>Dermatophilaceae</taxon>
        <taxon>Austwickia</taxon>
    </lineage>
</organism>
<keyword evidence="4" id="KW-0804">Transcription</keyword>
<evidence type="ECO:0000313" key="8">
    <source>
        <dbReference type="Proteomes" id="UP000008495"/>
    </source>
</evidence>
<dbReference type="InterPro" id="IPR051054">
    <property type="entry name" value="SorC_transcr_regulators"/>
</dbReference>
<dbReference type="AlphaFoldDB" id="K6UKW4"/>
<dbReference type="STRING" id="100225.SAMN05421595_1874"/>
<dbReference type="PANTHER" id="PTHR34294">
    <property type="entry name" value="TRANSCRIPTIONAL REGULATOR-RELATED"/>
    <property type="match status" value="1"/>
</dbReference>
<reference evidence="7 8" key="1">
    <citation type="submission" date="2012-08" db="EMBL/GenBank/DDBJ databases">
        <title>Whole genome shotgun sequence of Austwickia chelonae NBRC 105200.</title>
        <authorList>
            <person name="Yoshida I."/>
            <person name="Hosoyama A."/>
            <person name="Tsuchikane K."/>
            <person name="Katsumata H."/>
            <person name="Ando Y."/>
            <person name="Ohji S."/>
            <person name="Hamada M."/>
            <person name="Tamura T."/>
            <person name="Yamazoe A."/>
            <person name="Yamazaki S."/>
            <person name="Fujita N."/>
        </authorList>
    </citation>
    <scope>NUCLEOTIDE SEQUENCE [LARGE SCALE GENOMIC DNA]</scope>
    <source>
        <strain evidence="7 8">NBRC 105200</strain>
    </source>
</reference>
<evidence type="ECO:0000313" key="7">
    <source>
        <dbReference type="EMBL" id="GAB76741.1"/>
    </source>
</evidence>
<feature type="domain" description="Sugar-binding" evidence="5">
    <location>
        <begin position="64"/>
        <end position="319"/>
    </location>
</feature>
<dbReference type="OrthoDB" id="186585at2"/>
<dbReference type="GO" id="GO:0003700">
    <property type="term" value="F:DNA-binding transcription factor activity"/>
    <property type="evidence" value="ECO:0007669"/>
    <property type="project" value="InterPro"/>
</dbReference>
<dbReference type="eggNOG" id="COG2390">
    <property type="taxonomic scope" value="Bacteria"/>
</dbReference>
<dbReference type="Pfam" id="PF04198">
    <property type="entry name" value="Sugar-bind"/>
    <property type="match status" value="1"/>
</dbReference>